<gene>
    <name evidence="4" type="ORF">S01H1_31696</name>
</gene>
<evidence type="ECO:0000259" key="3">
    <source>
        <dbReference type="Pfam" id="PF10502"/>
    </source>
</evidence>
<dbReference type="GO" id="GO:0006465">
    <property type="term" value="P:signal peptide processing"/>
    <property type="evidence" value="ECO:0007669"/>
    <property type="project" value="InterPro"/>
</dbReference>
<dbReference type="PANTHER" id="PTHR43390">
    <property type="entry name" value="SIGNAL PEPTIDASE I"/>
    <property type="match status" value="1"/>
</dbReference>
<dbReference type="InterPro" id="IPR036286">
    <property type="entry name" value="LexA/Signal_pep-like_sf"/>
</dbReference>
<dbReference type="SUPFAM" id="SSF51306">
    <property type="entry name" value="LexA/Signal peptidase"/>
    <property type="match status" value="1"/>
</dbReference>
<dbReference type="AlphaFoldDB" id="X0TW84"/>
<reference evidence="4" key="1">
    <citation type="journal article" date="2014" name="Front. Microbiol.">
        <title>High frequency of phylogenetically diverse reductive dehalogenase-homologous genes in deep subseafloor sedimentary metagenomes.</title>
        <authorList>
            <person name="Kawai M."/>
            <person name="Futagami T."/>
            <person name="Toyoda A."/>
            <person name="Takaki Y."/>
            <person name="Nishi S."/>
            <person name="Hori S."/>
            <person name="Arai W."/>
            <person name="Tsubouchi T."/>
            <person name="Morono Y."/>
            <person name="Uchiyama I."/>
            <person name="Ito T."/>
            <person name="Fujiyama A."/>
            <person name="Inagaki F."/>
            <person name="Takami H."/>
        </authorList>
    </citation>
    <scope>NUCLEOTIDE SEQUENCE</scope>
    <source>
        <strain evidence="4">Expedition CK06-06</strain>
    </source>
</reference>
<name>X0TW84_9ZZZZ</name>
<organism evidence="4">
    <name type="scientific">marine sediment metagenome</name>
    <dbReference type="NCBI Taxonomy" id="412755"/>
    <lineage>
        <taxon>unclassified sequences</taxon>
        <taxon>metagenomes</taxon>
        <taxon>ecological metagenomes</taxon>
    </lineage>
</organism>
<evidence type="ECO:0000256" key="2">
    <source>
        <dbReference type="ARBA" id="ARBA00022801"/>
    </source>
</evidence>
<dbReference type="InterPro" id="IPR000223">
    <property type="entry name" value="Pept_S26A_signal_pept_1"/>
</dbReference>
<feature type="domain" description="Peptidase S26" evidence="3">
    <location>
        <begin position="89"/>
        <end position="148"/>
    </location>
</feature>
<feature type="non-terminal residue" evidence="4">
    <location>
        <position position="271"/>
    </location>
</feature>
<evidence type="ECO:0000256" key="1">
    <source>
        <dbReference type="ARBA" id="ARBA00009370"/>
    </source>
</evidence>
<dbReference type="InterPro" id="IPR019757">
    <property type="entry name" value="Pept_S26A_signal_pept_1_Lys-AS"/>
</dbReference>
<dbReference type="GO" id="GO:0016020">
    <property type="term" value="C:membrane"/>
    <property type="evidence" value="ECO:0007669"/>
    <property type="project" value="InterPro"/>
</dbReference>
<dbReference type="PRINTS" id="PR00727">
    <property type="entry name" value="LEADERPTASE"/>
</dbReference>
<dbReference type="CDD" id="cd06530">
    <property type="entry name" value="S26_SPase_I"/>
    <property type="match status" value="1"/>
</dbReference>
<sequence>MNSKGRVKETVESLVIAGILALIIRAFVVEAFVVPTGSMAPAIYGGHLELKCRNCDHAFAVKWGWWSKPASVTCPNCGGTIRPGMLAYSRGDRLLVNKFLHKMKGLSRWEIVVFLRPVPPRKNYIKRLVGLPGEKVRIKDGDLYIDGRIERKLPDIQEQLWITVSETDFRHDAWKALWVPGENGCEAADGWMWLLGNDSGGPSLRYKDMIDDYVTYNAGSDGEYRPADVDTRGERAVTTARDRVGDIKVSVKAGISEGSALVVDLAINDGR</sequence>
<proteinExistence type="inferred from homology"/>
<dbReference type="NCBIfam" id="TIGR02227">
    <property type="entry name" value="sigpep_I_bact"/>
    <property type="match status" value="1"/>
</dbReference>
<keyword evidence="2" id="KW-0378">Hydrolase</keyword>
<evidence type="ECO:0000313" key="4">
    <source>
        <dbReference type="EMBL" id="GAF92402.1"/>
    </source>
</evidence>
<dbReference type="Pfam" id="PF10502">
    <property type="entry name" value="Peptidase_S26"/>
    <property type="match status" value="1"/>
</dbReference>
<dbReference type="GO" id="GO:0004252">
    <property type="term" value="F:serine-type endopeptidase activity"/>
    <property type="evidence" value="ECO:0007669"/>
    <property type="project" value="InterPro"/>
</dbReference>
<comment type="similarity">
    <text evidence="1">Belongs to the peptidase S26 family.</text>
</comment>
<dbReference type="PANTHER" id="PTHR43390:SF1">
    <property type="entry name" value="CHLOROPLAST PROCESSING PEPTIDASE"/>
    <property type="match status" value="1"/>
</dbReference>
<protein>
    <recommendedName>
        <fullName evidence="3">Peptidase S26 domain-containing protein</fullName>
    </recommendedName>
</protein>
<dbReference type="EMBL" id="BARS01019574">
    <property type="protein sequence ID" value="GAF92402.1"/>
    <property type="molecule type" value="Genomic_DNA"/>
</dbReference>
<accession>X0TW84</accession>
<dbReference type="InterPro" id="IPR019533">
    <property type="entry name" value="Peptidase_S26"/>
</dbReference>
<comment type="caution">
    <text evidence="4">The sequence shown here is derived from an EMBL/GenBank/DDBJ whole genome shotgun (WGS) entry which is preliminary data.</text>
</comment>
<dbReference type="Gene3D" id="2.10.109.10">
    <property type="entry name" value="Umud Fragment, subunit A"/>
    <property type="match status" value="1"/>
</dbReference>
<dbReference type="PROSITE" id="PS00760">
    <property type="entry name" value="SPASE_I_2"/>
    <property type="match status" value="1"/>
</dbReference>